<proteinExistence type="predicted"/>
<dbReference type="InterPro" id="IPR018762">
    <property type="entry name" value="ChpT_C"/>
</dbReference>
<reference evidence="2 3" key="1">
    <citation type="submission" date="2013-09" db="EMBL/GenBank/DDBJ databases">
        <title>Genome sequencing of Phaeobacter antarcticus sp. nov. SM1211.</title>
        <authorList>
            <person name="Zhang X.-Y."/>
            <person name="Liu C."/>
            <person name="Chen X.-L."/>
            <person name="Xie B.-B."/>
            <person name="Qin Q.-L."/>
            <person name="Rong J.-C."/>
            <person name="Zhang Y.-Z."/>
        </authorList>
    </citation>
    <scope>NUCLEOTIDE SEQUENCE [LARGE SCALE GENOMIC DNA]</scope>
    <source>
        <strain evidence="2 3">SM1211</strain>
    </source>
</reference>
<accession>A0A2G8RCZ2</accession>
<sequence>MRSDRSFKFFQPEVSMKQDSANLAALVGARICHDLISPVGAINNGLELLAMNDTAASAGPEIELIGDSCNNAQARIRFFRVAFGTSSDSQQLGRSEVVSILTSLEKGSRLLADWRPTEALSRRDVQLAFLGLLCFETALPQRGTVVFERRGAHWHITGRGPRILYDPDLWQMLTDPIFEVELTSARVQFRMLQLIAQDTGHAPRVRYEEDVLTLDL</sequence>
<dbReference type="Proteomes" id="UP000231259">
    <property type="component" value="Unassembled WGS sequence"/>
</dbReference>
<organism evidence="2 3">
    <name type="scientific">Puniceibacterium antarcticum</name>
    <dbReference type="NCBI Taxonomy" id="1206336"/>
    <lineage>
        <taxon>Bacteria</taxon>
        <taxon>Pseudomonadati</taxon>
        <taxon>Pseudomonadota</taxon>
        <taxon>Alphaproteobacteria</taxon>
        <taxon>Rhodobacterales</taxon>
        <taxon>Paracoccaceae</taxon>
        <taxon>Puniceibacterium</taxon>
    </lineage>
</organism>
<evidence type="ECO:0000313" key="2">
    <source>
        <dbReference type="EMBL" id="PIL19445.1"/>
    </source>
</evidence>
<gene>
    <name evidence="2" type="ORF">P775_14995</name>
</gene>
<dbReference type="Gene3D" id="3.30.565.10">
    <property type="entry name" value="Histidine kinase-like ATPase, C-terminal domain"/>
    <property type="match status" value="1"/>
</dbReference>
<dbReference type="InterPro" id="IPR036890">
    <property type="entry name" value="HATPase_C_sf"/>
</dbReference>
<keyword evidence="3" id="KW-1185">Reference proteome</keyword>
<evidence type="ECO:0000259" key="1">
    <source>
        <dbReference type="Pfam" id="PF10090"/>
    </source>
</evidence>
<dbReference type="Gene3D" id="1.10.287.130">
    <property type="match status" value="1"/>
</dbReference>
<dbReference type="AlphaFoldDB" id="A0A2G8RCZ2"/>
<dbReference type="EMBL" id="AWWI01000100">
    <property type="protein sequence ID" value="PIL19445.1"/>
    <property type="molecule type" value="Genomic_DNA"/>
</dbReference>
<name>A0A2G8RCZ2_9RHOB</name>
<dbReference type="Pfam" id="PF10090">
    <property type="entry name" value="HPTransfase"/>
    <property type="match status" value="1"/>
</dbReference>
<comment type="caution">
    <text evidence="2">The sequence shown here is derived from an EMBL/GenBank/DDBJ whole genome shotgun (WGS) entry which is preliminary data.</text>
</comment>
<protein>
    <recommendedName>
        <fullName evidence="1">Histidine phosphotransferase ChpT C-terminal domain-containing protein</fullName>
    </recommendedName>
</protein>
<feature type="domain" description="Histidine phosphotransferase ChpT C-terminal" evidence="1">
    <location>
        <begin position="96"/>
        <end position="202"/>
    </location>
</feature>
<evidence type="ECO:0000313" key="3">
    <source>
        <dbReference type="Proteomes" id="UP000231259"/>
    </source>
</evidence>